<dbReference type="Proteomes" id="UP000093759">
    <property type="component" value="Unassembled WGS sequence"/>
</dbReference>
<name>A0A1A3TYD4_MYCSD</name>
<gene>
    <name evidence="1" type="ORF">A5648_02455</name>
</gene>
<dbReference type="AlphaFoldDB" id="A0A1A3TYD4"/>
<evidence type="ECO:0000313" key="1">
    <source>
        <dbReference type="EMBL" id="OBK87638.1"/>
    </source>
</evidence>
<protein>
    <submittedName>
        <fullName evidence="1">Uncharacterized protein</fullName>
    </submittedName>
</protein>
<comment type="caution">
    <text evidence="1">The sequence shown here is derived from an EMBL/GenBank/DDBJ whole genome shotgun (WGS) entry which is preliminary data.</text>
</comment>
<evidence type="ECO:0000313" key="2">
    <source>
        <dbReference type="Proteomes" id="UP000093759"/>
    </source>
</evidence>
<accession>A0A1A3TYD4</accession>
<reference evidence="2" key="1">
    <citation type="submission" date="2016-06" db="EMBL/GenBank/DDBJ databases">
        <authorList>
            <person name="Sutton G."/>
            <person name="Brinkac L."/>
            <person name="Sanka R."/>
            <person name="Adams M."/>
            <person name="Lau E."/>
            <person name="Garcia-Basteiro A."/>
            <person name="Lopez-Varela E."/>
            <person name="Palencia S."/>
        </authorList>
    </citation>
    <scope>NUCLEOTIDE SEQUENCE [LARGE SCALE GENOMIC DNA]</scope>
    <source>
        <strain evidence="2">1274684.2</strain>
    </source>
</reference>
<dbReference type="EMBL" id="LZMF01000070">
    <property type="protein sequence ID" value="OBK87638.1"/>
    <property type="molecule type" value="Genomic_DNA"/>
</dbReference>
<proteinExistence type="predicted"/>
<organism evidence="1 2">
    <name type="scientific">Mycolicibacter sinensis (strain JDM601)</name>
    <name type="common">Mycobacterium sinense</name>
    <dbReference type="NCBI Taxonomy" id="875328"/>
    <lineage>
        <taxon>Bacteria</taxon>
        <taxon>Bacillati</taxon>
        <taxon>Actinomycetota</taxon>
        <taxon>Actinomycetes</taxon>
        <taxon>Mycobacteriales</taxon>
        <taxon>Mycobacteriaceae</taxon>
        <taxon>Mycolicibacter</taxon>
    </lineage>
</organism>
<sequence length="99" mass="11478">MDLPGGSPFVHGIPTKEELLLLALQIKARKFGVPVKAMIRRYGDDLHKARELDEPRRDFYIEKNAMLADVARQIGRPFRKRYEGLKHRAFKPWVPDSHA</sequence>